<organism evidence="9 10">
    <name type="scientific">Paenibacillus helianthi</name>
    <dbReference type="NCBI Taxonomy" id="1349432"/>
    <lineage>
        <taxon>Bacteria</taxon>
        <taxon>Bacillati</taxon>
        <taxon>Bacillota</taxon>
        <taxon>Bacilli</taxon>
        <taxon>Bacillales</taxon>
        <taxon>Paenibacillaceae</taxon>
        <taxon>Paenibacillus</taxon>
    </lineage>
</organism>
<evidence type="ECO:0000256" key="4">
    <source>
        <dbReference type="ARBA" id="ARBA00022741"/>
    </source>
</evidence>
<dbReference type="Gene3D" id="3.40.50.300">
    <property type="entry name" value="P-loop containing nucleotide triphosphate hydrolases"/>
    <property type="match status" value="1"/>
</dbReference>
<dbReference type="HAMAP" id="MF_00065">
    <property type="entry name" value="Adenylyl_sulf_kinase"/>
    <property type="match status" value="1"/>
</dbReference>
<dbReference type="Proteomes" id="UP000186058">
    <property type="component" value="Unassembled WGS sequence"/>
</dbReference>
<keyword evidence="3 6" id="KW-0808">Transferase</keyword>
<feature type="active site" description="Phosphoserine intermediate" evidence="6">
    <location>
        <position position="87"/>
    </location>
</feature>
<evidence type="ECO:0000313" key="10">
    <source>
        <dbReference type="Proteomes" id="UP000186058"/>
    </source>
</evidence>
<dbReference type="SUPFAM" id="SSF52540">
    <property type="entry name" value="P-loop containing nucleoside triphosphate hydrolases"/>
    <property type="match status" value="1"/>
</dbReference>
<evidence type="ECO:0000256" key="7">
    <source>
        <dbReference type="RuleBase" id="RU004347"/>
    </source>
</evidence>
<keyword evidence="5 6" id="KW-0067">ATP-binding</keyword>
<keyword evidence="6 7" id="KW-0418">Kinase</keyword>
<dbReference type="EMBL" id="LVWI01000052">
    <property type="protein sequence ID" value="OKP84659.1"/>
    <property type="molecule type" value="Genomic_DNA"/>
</dbReference>
<dbReference type="PANTHER" id="PTHR42700">
    <property type="entry name" value="SULFATE ADENYLYLTRANSFERASE"/>
    <property type="match status" value="1"/>
</dbReference>
<dbReference type="GO" id="GO:0016301">
    <property type="term" value="F:kinase activity"/>
    <property type="evidence" value="ECO:0007669"/>
    <property type="project" value="UniProtKB-KW"/>
</dbReference>
<dbReference type="EC" id="2.7.1.25" evidence="2 6"/>
<comment type="catalytic activity">
    <reaction evidence="1 6 7">
        <text>adenosine 5'-phosphosulfate + ATP = 3'-phosphoadenylyl sulfate + ADP + H(+)</text>
        <dbReference type="Rhea" id="RHEA:24152"/>
        <dbReference type="ChEBI" id="CHEBI:15378"/>
        <dbReference type="ChEBI" id="CHEBI:30616"/>
        <dbReference type="ChEBI" id="CHEBI:58243"/>
        <dbReference type="ChEBI" id="CHEBI:58339"/>
        <dbReference type="ChEBI" id="CHEBI:456216"/>
        <dbReference type="EC" id="2.7.1.25"/>
    </reaction>
</comment>
<evidence type="ECO:0000256" key="5">
    <source>
        <dbReference type="ARBA" id="ARBA00022840"/>
    </source>
</evidence>
<evidence type="ECO:0000256" key="3">
    <source>
        <dbReference type="ARBA" id="ARBA00022679"/>
    </source>
</evidence>
<dbReference type="InterPro" id="IPR027417">
    <property type="entry name" value="P-loop_NTPase"/>
</dbReference>
<dbReference type="Pfam" id="PF01583">
    <property type="entry name" value="APS_kinase"/>
    <property type="match status" value="1"/>
</dbReference>
<evidence type="ECO:0000256" key="6">
    <source>
        <dbReference type="HAMAP-Rule" id="MF_00065"/>
    </source>
</evidence>
<dbReference type="NCBIfam" id="TIGR00455">
    <property type="entry name" value="apsK"/>
    <property type="match status" value="1"/>
</dbReference>
<dbReference type="InterPro" id="IPR002891">
    <property type="entry name" value="APS"/>
</dbReference>
<feature type="domain" description="APS kinase" evidence="8">
    <location>
        <begin position="6"/>
        <end position="152"/>
    </location>
</feature>
<protein>
    <recommendedName>
        <fullName evidence="2 6">Adenylyl-sulfate kinase</fullName>
        <ecNumber evidence="2 6">2.7.1.25</ecNumber>
    </recommendedName>
    <alternativeName>
        <fullName evidence="6">APS kinase</fullName>
    </alternativeName>
    <alternativeName>
        <fullName evidence="6">ATP adenosine-5'-phosphosulfate 3'-phosphotransferase</fullName>
    </alternativeName>
    <alternativeName>
        <fullName evidence="6">Adenosine-5'-phosphosulfate kinase</fullName>
    </alternativeName>
</protein>
<evidence type="ECO:0000259" key="8">
    <source>
        <dbReference type="Pfam" id="PF01583"/>
    </source>
</evidence>
<sequence>MSVQPGTTLWLTGLSGAGKSTIAALITDRLRAEGQAVEWLDGDELRRSIGHGLGFSREDRFENTRRAAYVSGLLNRHGVMTVISLISPYAEMRSYARDMLPDFVEVYVACPLEICEARDVKGLYAKARRGEIPSFTGISDPYEVPVSPEVKLCTAEHTPEECAIELLTWLKKRQ</sequence>
<dbReference type="NCBIfam" id="NF003013">
    <property type="entry name" value="PRK03846.1"/>
    <property type="match status" value="1"/>
</dbReference>
<name>A0ABX3EJT8_9BACL</name>
<evidence type="ECO:0000256" key="1">
    <source>
        <dbReference type="ARBA" id="ARBA00001823"/>
    </source>
</evidence>
<comment type="function">
    <text evidence="6 7">Catalyzes the synthesis of activated sulfate.</text>
</comment>
<feature type="binding site" evidence="6">
    <location>
        <begin position="13"/>
        <end position="20"/>
    </location>
    <ligand>
        <name>ATP</name>
        <dbReference type="ChEBI" id="CHEBI:30616"/>
    </ligand>
</feature>
<accession>A0ABX3EJT8</accession>
<keyword evidence="6" id="KW-0597">Phosphoprotein</keyword>
<gene>
    <name evidence="6" type="primary">cysC</name>
    <name evidence="9" type="ORF">A3844_19415</name>
</gene>
<comment type="similarity">
    <text evidence="6 7">Belongs to the APS kinase family.</text>
</comment>
<comment type="caution">
    <text evidence="9">The sequence shown here is derived from an EMBL/GenBank/DDBJ whole genome shotgun (WGS) entry which is preliminary data.</text>
</comment>
<comment type="pathway">
    <text evidence="6 7">Sulfur metabolism; hydrogen sulfide biosynthesis; sulfite from sulfate: step 2/3.</text>
</comment>
<keyword evidence="10" id="KW-1185">Reference proteome</keyword>
<proteinExistence type="inferred from homology"/>
<dbReference type="RefSeq" id="WP_074108309.1">
    <property type="nucleotide sequence ID" value="NZ_LVWI01000052.1"/>
</dbReference>
<dbReference type="InterPro" id="IPR050512">
    <property type="entry name" value="Sulf_AdTrans/APS_kinase"/>
</dbReference>
<dbReference type="PANTHER" id="PTHR42700:SF1">
    <property type="entry name" value="SULFATE ADENYLYLTRANSFERASE"/>
    <property type="match status" value="1"/>
</dbReference>
<reference evidence="9 10" key="1">
    <citation type="submission" date="2016-03" db="EMBL/GenBank/DDBJ databases">
        <authorList>
            <person name="Sant'Anna F.H."/>
            <person name="Ambrosini A."/>
            <person name="Souza R."/>
            <person name="Bach E."/>
            <person name="Fernandes G."/>
            <person name="Balsanelli E."/>
            <person name="Baura V.A."/>
            <person name="Souza E.M."/>
            <person name="Passaglia L."/>
        </authorList>
    </citation>
    <scope>NUCLEOTIDE SEQUENCE [LARGE SCALE GENOMIC DNA]</scope>
    <source>
        <strain evidence="9 10">P26E</strain>
    </source>
</reference>
<keyword evidence="4 6" id="KW-0547">Nucleotide-binding</keyword>
<dbReference type="CDD" id="cd02027">
    <property type="entry name" value="APSK"/>
    <property type="match status" value="1"/>
</dbReference>
<evidence type="ECO:0000256" key="2">
    <source>
        <dbReference type="ARBA" id="ARBA00012121"/>
    </source>
</evidence>
<evidence type="ECO:0000313" key="9">
    <source>
        <dbReference type="EMBL" id="OKP84659.1"/>
    </source>
</evidence>
<dbReference type="InterPro" id="IPR059117">
    <property type="entry name" value="APS_kinase_dom"/>
</dbReference>